<dbReference type="GO" id="GO:0009036">
    <property type="term" value="F:type II site-specific deoxyribonuclease activity"/>
    <property type="evidence" value="ECO:0007669"/>
    <property type="project" value="InterPro"/>
</dbReference>
<protein>
    <submittedName>
        <fullName evidence="5">Restriction endonuclease</fullName>
    </submittedName>
</protein>
<evidence type="ECO:0000313" key="6">
    <source>
        <dbReference type="Proteomes" id="UP000541421"/>
    </source>
</evidence>
<comment type="caution">
    <text evidence="5">The sequence shown here is derived from an EMBL/GenBank/DDBJ whole genome shotgun (WGS) entry which is preliminary data.</text>
</comment>
<dbReference type="Pfam" id="PF02980">
    <property type="entry name" value="FokI_dom_2"/>
    <property type="match status" value="1"/>
</dbReference>
<evidence type="ECO:0000259" key="3">
    <source>
        <dbReference type="Pfam" id="PF09254"/>
    </source>
</evidence>
<evidence type="ECO:0000313" key="5">
    <source>
        <dbReference type="EMBL" id="NOL50374.1"/>
    </source>
</evidence>
<dbReference type="RefSeq" id="WP_171589357.1">
    <property type="nucleotide sequence ID" value="NZ_JABGBO010000011.1"/>
</dbReference>
<evidence type="ECO:0000259" key="2">
    <source>
        <dbReference type="Pfam" id="PF02981"/>
    </source>
</evidence>
<dbReference type="EMBL" id="JABGBO010000011">
    <property type="protein sequence ID" value="NOL50374.1"/>
    <property type="molecule type" value="Genomic_DNA"/>
</dbReference>
<dbReference type="InterPro" id="IPR031655">
    <property type="entry name" value="FokI_D3"/>
</dbReference>
<dbReference type="Gene3D" id="3.90.241.10">
    <property type="entry name" value="Foki Restriction Endonuclease, Chain A, domain 1"/>
    <property type="match status" value="1"/>
</dbReference>
<keyword evidence="5" id="KW-0255">Endonuclease</keyword>
<reference evidence="5 6" key="1">
    <citation type="submission" date="2020-05" db="EMBL/GenBank/DDBJ databases">
        <authorList>
            <person name="Niu N."/>
        </authorList>
    </citation>
    <scope>NUCLEOTIDE SEQUENCE [LARGE SCALE GENOMIC DNA]</scope>
    <source>
        <strain evidence="5 6">LMG10982</strain>
    </source>
</reference>
<evidence type="ECO:0000259" key="1">
    <source>
        <dbReference type="Pfam" id="PF02980"/>
    </source>
</evidence>
<dbReference type="InterPro" id="IPR044945">
    <property type="entry name" value="FokI_dom_1_2"/>
</dbReference>
<gene>
    <name evidence="5" type="ORF">HKX40_09565</name>
</gene>
<dbReference type="InterPro" id="IPR011335">
    <property type="entry name" value="Restrct_endonuc-II-like"/>
</dbReference>
<dbReference type="InterPro" id="IPR036390">
    <property type="entry name" value="WH_DNA-bd_sf"/>
</dbReference>
<dbReference type="GO" id="GO:0009307">
    <property type="term" value="P:DNA restriction-modification system"/>
    <property type="evidence" value="ECO:0007669"/>
    <property type="project" value="InterPro"/>
</dbReference>
<dbReference type="AlphaFoldDB" id="A0A7Y4LB84"/>
<dbReference type="InterPro" id="IPR004233">
    <property type="entry name" value="FokI_D2"/>
</dbReference>
<dbReference type="SUPFAM" id="SSF46785">
    <property type="entry name" value="Winged helix' DNA-binding domain"/>
    <property type="match status" value="3"/>
</dbReference>
<keyword evidence="5" id="KW-0378">Hydrolase</keyword>
<dbReference type="InterPro" id="IPR004234">
    <property type="entry name" value="FokI_D1"/>
</dbReference>
<feature type="domain" description="FokI D3" evidence="4">
    <location>
        <begin position="300"/>
        <end position="366"/>
    </location>
</feature>
<feature type="domain" description="FokI recognition" evidence="2">
    <location>
        <begin position="4"/>
        <end position="148"/>
    </location>
</feature>
<dbReference type="GO" id="GO:0003677">
    <property type="term" value="F:DNA binding"/>
    <property type="evidence" value="ECO:0007669"/>
    <property type="project" value="InterPro"/>
</dbReference>
<dbReference type="InterPro" id="IPR015334">
    <property type="entry name" value="FokI_cleavage_dom"/>
</dbReference>
<dbReference type="InterPro" id="IPR036388">
    <property type="entry name" value="WH-like_DNA-bd_sf"/>
</dbReference>
<evidence type="ECO:0000259" key="4">
    <source>
        <dbReference type="Pfam" id="PF16902"/>
    </source>
</evidence>
<keyword evidence="6" id="KW-1185">Reference proteome</keyword>
<dbReference type="Proteomes" id="UP000541421">
    <property type="component" value="Unassembled WGS sequence"/>
</dbReference>
<dbReference type="Gene3D" id="1.10.10.10">
    <property type="entry name" value="Winged helix-like DNA-binding domain superfamily/Winged helix DNA-binding domain"/>
    <property type="match status" value="1"/>
</dbReference>
<dbReference type="Pfam" id="PF02981">
    <property type="entry name" value="FokI_D1"/>
    <property type="match status" value="1"/>
</dbReference>
<dbReference type="Gene3D" id="3.40.91.30">
    <property type="match status" value="1"/>
</dbReference>
<keyword evidence="5" id="KW-0540">Nuclease</keyword>
<dbReference type="SUPFAM" id="SSF52980">
    <property type="entry name" value="Restriction endonuclease-like"/>
    <property type="match status" value="1"/>
</dbReference>
<dbReference type="CDD" id="cd22327">
    <property type="entry name" value="FokI_nuclease-like"/>
    <property type="match status" value="1"/>
</dbReference>
<dbReference type="Pfam" id="PF09254">
    <property type="entry name" value="FokI_cleav_dom"/>
    <property type="match status" value="1"/>
</dbReference>
<feature type="domain" description="FokI recognition" evidence="1">
    <location>
        <begin position="156"/>
        <end position="287"/>
    </location>
</feature>
<accession>A0A7Y4LB84</accession>
<name>A0A7Y4LB84_9BURK</name>
<feature type="domain" description="FokI cleavage" evidence="3">
    <location>
        <begin position="409"/>
        <end position="559"/>
    </location>
</feature>
<dbReference type="Pfam" id="PF16902">
    <property type="entry name" value="FokI_D3"/>
    <property type="match status" value="1"/>
</dbReference>
<sequence>MIIRTYGWVQNPSSFLHLKKVVQIFVPSSTHYQNLKNSLLDLIPFTNLRQELRDKLDKKKTEFTYTELVGSSKDKNGKSPRSRSNAVANSLIQISIPSQKASTTGKTWTDNWTADGYLRWAISLNFIEVNTSKDTFRITPKGMAFAKTKDDSDEERQVLKKALLAYPPATQILTLLSQTPTQFRTKFALGEHLGFRGEKGFSSYNEELILEWLARETDPAQKKKIRTDVEGTSDKYARGICSWLIKVGLVEQDDFVTKVNNTTVKFPGYRITGSGIHALKQSQGNSSNAQLEKFIMWEFLATNDINRNYTRTRRAYIIKALQEKPLSLKKLLETLQTKGFQDEQQIIVNDIAGLKKFGLRIQEKNKKFTLLDKVNDFAIPHLNLTQELADEESLRRKSLFLKYTLLPPEYIELLDIAYDGKRSRDFEIMTMELFKKIYGMNTVLLGGGRKPDGICFRSTFGIIVDTKAYSEGYSKNISQEDEMVRYITDNKLRDKARNPTQWWTAFPASIENYYFLWVSSRFIGKFAEQLTSTARETKTNGGALNVEQLLLGADMILKKELPPDSIANHFNNKEIFFADSIIDKHQ</sequence>
<organism evidence="5 6">
    <name type="scientific">Pelistega europaea</name>
    <dbReference type="NCBI Taxonomy" id="106147"/>
    <lineage>
        <taxon>Bacteria</taxon>
        <taxon>Pseudomonadati</taxon>
        <taxon>Pseudomonadota</taxon>
        <taxon>Betaproteobacteria</taxon>
        <taxon>Burkholderiales</taxon>
        <taxon>Alcaligenaceae</taxon>
        <taxon>Pelistega</taxon>
    </lineage>
</organism>
<proteinExistence type="predicted"/>
<dbReference type="CDD" id="cd00941">
    <property type="entry name" value="FokI_N"/>
    <property type="match status" value="1"/>
</dbReference>